<dbReference type="EMBL" id="JAUJRV010000008">
    <property type="protein sequence ID" value="MDN7795982.1"/>
    <property type="molecule type" value="Genomic_DNA"/>
</dbReference>
<gene>
    <name evidence="1" type="ORF">QZM33_13660</name>
</gene>
<dbReference type="AlphaFoldDB" id="A0AAW7T1E5"/>
<comment type="caution">
    <text evidence="1">The sequence shown here is derived from an EMBL/GenBank/DDBJ whole genome shotgun (WGS) entry which is preliminary data.</text>
</comment>
<reference evidence="1" key="1">
    <citation type="submission" date="2023-07" db="EMBL/GenBank/DDBJ databases">
        <title>A collection of bacterial strains from the Burkholderia cepacia Research Laboratory and Repository.</title>
        <authorList>
            <person name="Lipuma J."/>
            <person name="Spilker T."/>
            <person name="Caverly L."/>
        </authorList>
    </citation>
    <scope>NUCLEOTIDE SEQUENCE</scope>
    <source>
        <strain evidence="1">AU44268</strain>
    </source>
</reference>
<accession>A0AAW7T1E5</accession>
<organism evidence="1 2">
    <name type="scientific">Burkholderia vietnamiensis</name>
    <dbReference type="NCBI Taxonomy" id="60552"/>
    <lineage>
        <taxon>Bacteria</taxon>
        <taxon>Pseudomonadati</taxon>
        <taxon>Pseudomonadota</taxon>
        <taxon>Betaproteobacteria</taxon>
        <taxon>Burkholderiales</taxon>
        <taxon>Burkholderiaceae</taxon>
        <taxon>Burkholderia</taxon>
        <taxon>Burkholderia cepacia complex</taxon>
    </lineage>
</organism>
<evidence type="ECO:0000313" key="1">
    <source>
        <dbReference type="EMBL" id="MDN7795982.1"/>
    </source>
</evidence>
<sequence>MANNYYEGTGVLVLDRVTPVIKALFGAFALDESYPGDGHAYIAKIAESNDPQWSDVLDGLEDLAAQLGIPMPDDEELSIPPLLELMASYFGADENEELGNLIEHHQFEDNADLDTLLLIASCFDDGHRLTAIQFEGCWYCSKPRLFEFGGDGCYLSREVQVFRTSSQALQLGDQLRKTILAADIEEASALIALEAANLLAGISDEQFRLNVRHRVAERLAQMPTISAA</sequence>
<protein>
    <recommendedName>
        <fullName evidence="3">CdiI immunity protein domain-containing protein</fullName>
    </recommendedName>
</protein>
<dbReference type="Proteomes" id="UP001171620">
    <property type="component" value="Unassembled WGS sequence"/>
</dbReference>
<evidence type="ECO:0000313" key="2">
    <source>
        <dbReference type="Proteomes" id="UP001171620"/>
    </source>
</evidence>
<name>A0AAW7T1E5_BURVI</name>
<evidence type="ECO:0008006" key="3">
    <source>
        <dbReference type="Google" id="ProtNLM"/>
    </source>
</evidence>
<proteinExistence type="predicted"/>
<dbReference type="RefSeq" id="WP_071039629.1">
    <property type="nucleotide sequence ID" value="NZ_JAUJRV010000008.1"/>
</dbReference>